<dbReference type="Proteomes" id="UP000095131">
    <property type="component" value="Unassembled WGS sequence"/>
</dbReference>
<sequence length="154" mass="17181">MTTKRPQSTIITAMLILASLFLTPVSNANILSELKNTPATKYDIISTKIELMSVMLTQLLKEQAKGNIEDIEVNPILNDGIGFTFAITAPTKALTTEVCSNMKVHFEGNRLTLDDMKNLVSGLTDKEYQQLHDSFRLDVKLISEDNSNLEFLCK</sequence>
<dbReference type="AlphaFoldDB" id="A0A1E3WJ71"/>
<gene>
    <name evidence="1" type="ORF">VSF3289_00060</name>
</gene>
<reference evidence="1 2" key="1">
    <citation type="submission" date="2016-08" db="EMBL/GenBank/DDBJ databases">
        <title>Genome sequencing of Vibrio scophthalmi strain FP3289, an isolated from Paralichthys olivaceus.</title>
        <authorList>
            <person name="Han H.-J."/>
        </authorList>
    </citation>
    <scope>NUCLEOTIDE SEQUENCE [LARGE SCALE GENOMIC DNA]</scope>
    <source>
        <strain evidence="1 2">FP3289</strain>
    </source>
</reference>
<accession>A0A1E3WJ71</accession>
<name>A0A1E3WJ71_9VIBR</name>
<evidence type="ECO:0000313" key="2">
    <source>
        <dbReference type="Proteomes" id="UP000095131"/>
    </source>
</evidence>
<organism evidence="1 2">
    <name type="scientific">Vibrio scophthalmi</name>
    <dbReference type="NCBI Taxonomy" id="45658"/>
    <lineage>
        <taxon>Bacteria</taxon>
        <taxon>Pseudomonadati</taxon>
        <taxon>Pseudomonadota</taxon>
        <taxon>Gammaproteobacteria</taxon>
        <taxon>Vibrionales</taxon>
        <taxon>Vibrionaceae</taxon>
        <taxon>Vibrio</taxon>
    </lineage>
</organism>
<dbReference type="EMBL" id="MDCJ01000002">
    <property type="protein sequence ID" value="ODS09829.1"/>
    <property type="molecule type" value="Genomic_DNA"/>
</dbReference>
<comment type="caution">
    <text evidence="1">The sequence shown here is derived from an EMBL/GenBank/DDBJ whole genome shotgun (WGS) entry which is preliminary data.</text>
</comment>
<proteinExistence type="predicted"/>
<dbReference type="RefSeq" id="WP_069445804.1">
    <property type="nucleotide sequence ID" value="NZ_CP134277.1"/>
</dbReference>
<protein>
    <submittedName>
        <fullName evidence="1">Uncharacterized protein</fullName>
    </submittedName>
</protein>
<dbReference type="OrthoDB" id="5870057at2"/>
<evidence type="ECO:0000313" key="1">
    <source>
        <dbReference type="EMBL" id="ODS09829.1"/>
    </source>
</evidence>